<evidence type="ECO:0000313" key="3">
    <source>
        <dbReference type="Proteomes" id="UP000000305"/>
    </source>
</evidence>
<accession>E9GZE3</accession>
<dbReference type="EMBL" id="GL732577">
    <property type="protein sequence ID" value="EFX75134.1"/>
    <property type="molecule type" value="Genomic_DNA"/>
</dbReference>
<sequence>MQLLAHQCQAFLPMLSYSVAGPSSEHNYPGAGPSPLDRYPTAGPSSVHHYSTAGSTIEHDDSTSFSSSVPSYPTAGPSSLITSQGIKFVKKLDVFRRLSNVQATSSWISKQMSHGYLILMSYVATFGLSLDVQGTYHWTSSSSVNPSPGYPRDISVLLGRCINYLVFGNIVPTSFRQRNVEKADNNAFPNCKGPFKHSDLWRKRAARE</sequence>
<gene>
    <name evidence="2" type="ORF">DAPPUDRAFT_108182</name>
</gene>
<dbReference type="KEGG" id="dpx:DAPPUDRAFT_108182"/>
<feature type="region of interest" description="Disordered" evidence="1">
    <location>
        <begin position="23"/>
        <end position="70"/>
    </location>
</feature>
<evidence type="ECO:0000256" key="1">
    <source>
        <dbReference type="SAM" id="MobiDB-lite"/>
    </source>
</evidence>
<dbReference type="AlphaFoldDB" id="E9GZE3"/>
<dbReference type="Proteomes" id="UP000000305">
    <property type="component" value="Unassembled WGS sequence"/>
</dbReference>
<evidence type="ECO:0000313" key="2">
    <source>
        <dbReference type="EMBL" id="EFX75134.1"/>
    </source>
</evidence>
<dbReference type="PANTHER" id="PTHR34153:SF2">
    <property type="entry name" value="SI:CH211-262H13.3-RELATED"/>
    <property type="match status" value="1"/>
</dbReference>
<reference evidence="2 3" key="1">
    <citation type="journal article" date="2011" name="Science">
        <title>The ecoresponsive genome of Daphnia pulex.</title>
        <authorList>
            <person name="Colbourne J.K."/>
            <person name="Pfrender M.E."/>
            <person name="Gilbert D."/>
            <person name="Thomas W.K."/>
            <person name="Tucker A."/>
            <person name="Oakley T.H."/>
            <person name="Tokishita S."/>
            <person name="Aerts A."/>
            <person name="Arnold G.J."/>
            <person name="Basu M.K."/>
            <person name="Bauer D.J."/>
            <person name="Caceres C.E."/>
            <person name="Carmel L."/>
            <person name="Casola C."/>
            <person name="Choi J.H."/>
            <person name="Detter J.C."/>
            <person name="Dong Q."/>
            <person name="Dusheyko S."/>
            <person name="Eads B.D."/>
            <person name="Frohlich T."/>
            <person name="Geiler-Samerotte K.A."/>
            <person name="Gerlach D."/>
            <person name="Hatcher P."/>
            <person name="Jogdeo S."/>
            <person name="Krijgsveld J."/>
            <person name="Kriventseva E.V."/>
            <person name="Kultz D."/>
            <person name="Laforsch C."/>
            <person name="Lindquist E."/>
            <person name="Lopez J."/>
            <person name="Manak J.R."/>
            <person name="Muller J."/>
            <person name="Pangilinan J."/>
            <person name="Patwardhan R.P."/>
            <person name="Pitluck S."/>
            <person name="Pritham E.J."/>
            <person name="Rechtsteiner A."/>
            <person name="Rho M."/>
            <person name="Rogozin I.B."/>
            <person name="Sakarya O."/>
            <person name="Salamov A."/>
            <person name="Schaack S."/>
            <person name="Shapiro H."/>
            <person name="Shiga Y."/>
            <person name="Skalitzky C."/>
            <person name="Smith Z."/>
            <person name="Souvorov A."/>
            <person name="Sung W."/>
            <person name="Tang Z."/>
            <person name="Tsuchiya D."/>
            <person name="Tu H."/>
            <person name="Vos H."/>
            <person name="Wang M."/>
            <person name="Wolf Y.I."/>
            <person name="Yamagata H."/>
            <person name="Yamada T."/>
            <person name="Ye Y."/>
            <person name="Shaw J.R."/>
            <person name="Andrews J."/>
            <person name="Crease T.J."/>
            <person name="Tang H."/>
            <person name="Lucas S.M."/>
            <person name="Robertson H.M."/>
            <person name="Bork P."/>
            <person name="Koonin E.V."/>
            <person name="Zdobnov E.M."/>
            <person name="Grigoriev I.V."/>
            <person name="Lynch M."/>
            <person name="Boore J.L."/>
        </authorList>
    </citation>
    <scope>NUCLEOTIDE SEQUENCE [LARGE SCALE GENOMIC DNA]</scope>
</reference>
<dbReference type="InParanoid" id="E9GZE3"/>
<keyword evidence="3" id="KW-1185">Reference proteome</keyword>
<organism evidence="2 3">
    <name type="scientific">Daphnia pulex</name>
    <name type="common">Water flea</name>
    <dbReference type="NCBI Taxonomy" id="6669"/>
    <lineage>
        <taxon>Eukaryota</taxon>
        <taxon>Metazoa</taxon>
        <taxon>Ecdysozoa</taxon>
        <taxon>Arthropoda</taxon>
        <taxon>Crustacea</taxon>
        <taxon>Branchiopoda</taxon>
        <taxon>Diplostraca</taxon>
        <taxon>Cladocera</taxon>
        <taxon>Anomopoda</taxon>
        <taxon>Daphniidae</taxon>
        <taxon>Daphnia</taxon>
    </lineage>
</organism>
<name>E9GZE3_DAPPU</name>
<proteinExistence type="predicted"/>
<protein>
    <submittedName>
        <fullName evidence="2">Uncharacterized protein</fullName>
    </submittedName>
</protein>
<dbReference type="PANTHER" id="PTHR34153">
    <property type="entry name" value="SI:CH211-262H13.3-RELATED-RELATED"/>
    <property type="match status" value="1"/>
</dbReference>
<dbReference type="HOGENOM" id="CLU_1322107_0_0_1"/>